<dbReference type="OrthoDB" id="2550357at2759"/>
<evidence type="ECO:0000313" key="3">
    <source>
        <dbReference type="Proteomes" id="UP000324022"/>
    </source>
</evidence>
<accession>A0A5C3E780</accession>
<dbReference type="EMBL" id="OOIN01000011">
    <property type="protein sequence ID" value="SPO25426.1"/>
    <property type="molecule type" value="Genomic_DNA"/>
</dbReference>
<evidence type="ECO:0000313" key="2">
    <source>
        <dbReference type="EMBL" id="SPO25426.1"/>
    </source>
</evidence>
<name>A0A5C3E780_9BASI</name>
<gene>
    <name evidence="2" type="ORF">UTRI_03156_B</name>
</gene>
<dbReference type="Proteomes" id="UP000324022">
    <property type="component" value="Unassembled WGS sequence"/>
</dbReference>
<proteinExistence type="predicted"/>
<protein>
    <submittedName>
        <fullName evidence="2">Uncharacterized protein</fullName>
    </submittedName>
</protein>
<evidence type="ECO:0000256" key="1">
    <source>
        <dbReference type="SAM" id="MobiDB-lite"/>
    </source>
</evidence>
<organism evidence="2 3">
    <name type="scientific">Ustilago trichophora</name>
    <dbReference type="NCBI Taxonomy" id="86804"/>
    <lineage>
        <taxon>Eukaryota</taxon>
        <taxon>Fungi</taxon>
        <taxon>Dikarya</taxon>
        <taxon>Basidiomycota</taxon>
        <taxon>Ustilaginomycotina</taxon>
        <taxon>Ustilaginomycetes</taxon>
        <taxon>Ustilaginales</taxon>
        <taxon>Ustilaginaceae</taxon>
        <taxon>Ustilago</taxon>
    </lineage>
</organism>
<dbReference type="AlphaFoldDB" id="A0A5C3E780"/>
<reference evidence="2 3" key="1">
    <citation type="submission" date="2018-03" db="EMBL/GenBank/DDBJ databases">
        <authorList>
            <person name="Guldener U."/>
        </authorList>
    </citation>
    <scope>NUCLEOTIDE SEQUENCE [LARGE SCALE GENOMIC DNA]</scope>
    <source>
        <strain evidence="2 3">NBRC100155</strain>
    </source>
</reference>
<keyword evidence="3" id="KW-1185">Reference proteome</keyword>
<sequence length="119" mass="12014">MQSTSAAIAAAAISGADLGARANSAKGSDAAAKKNSSAGALGNNGFDANEAETWMQTRWKNVNSASTDKRVAEAQRPEVYKAVPGAGGSAWGPNKKTVNERFATDLLKASSAAATSAGR</sequence>
<feature type="region of interest" description="Disordered" evidence="1">
    <location>
        <begin position="20"/>
        <end position="44"/>
    </location>
</feature>